<dbReference type="PANTHER" id="PTHR36727:SF2">
    <property type="entry name" value="NAD(P)H-QUINONE OXIDOREDUCTASE SUBUNIT L, CHLOROPLASTIC"/>
    <property type="match status" value="1"/>
</dbReference>
<keyword evidence="3 13" id="KW-0874">Quinone</keyword>
<evidence type="ECO:0000313" key="15">
    <source>
        <dbReference type="Proteomes" id="UP001268256"/>
    </source>
</evidence>
<comment type="subunit">
    <text evidence="13">NDH-1 can be composed of about 15 different subunits; different subcomplexes with different compositions have been identified which probably have different functions.</text>
</comment>
<comment type="subcellular location">
    <subcellularLocation>
        <location evidence="13">Cellular thylakoid membrane</location>
        <topology evidence="13">Multi-pass membrane protein</topology>
    </subcellularLocation>
    <subcellularLocation>
        <location evidence="1">Membrane</location>
        <topology evidence="1">Multi-pass membrane protein</topology>
    </subcellularLocation>
</comment>
<organism evidence="14 15">
    <name type="scientific">Pseudocalidococcus azoricus BACA0444</name>
    <dbReference type="NCBI Taxonomy" id="2918990"/>
    <lineage>
        <taxon>Bacteria</taxon>
        <taxon>Bacillati</taxon>
        <taxon>Cyanobacteriota</taxon>
        <taxon>Cyanophyceae</taxon>
        <taxon>Acaryochloridales</taxon>
        <taxon>Thermosynechococcaceae</taxon>
        <taxon>Pseudocalidococcus</taxon>
        <taxon>Pseudocalidococcus azoricus</taxon>
    </lineage>
</organism>
<evidence type="ECO:0000256" key="1">
    <source>
        <dbReference type="ARBA" id="ARBA00004141"/>
    </source>
</evidence>
<comment type="catalytic activity">
    <reaction evidence="11 13">
        <text>a plastoquinone + NADPH + (n+1) H(+)(in) = a plastoquinol + NADP(+) + n H(+)(out)</text>
        <dbReference type="Rhea" id="RHEA:42612"/>
        <dbReference type="Rhea" id="RHEA-COMP:9561"/>
        <dbReference type="Rhea" id="RHEA-COMP:9562"/>
        <dbReference type="ChEBI" id="CHEBI:15378"/>
        <dbReference type="ChEBI" id="CHEBI:17757"/>
        <dbReference type="ChEBI" id="CHEBI:57783"/>
        <dbReference type="ChEBI" id="CHEBI:58349"/>
        <dbReference type="ChEBI" id="CHEBI:62192"/>
    </reaction>
</comment>
<keyword evidence="10 13" id="KW-0472">Membrane</keyword>
<dbReference type="GO" id="GO:0031676">
    <property type="term" value="C:plasma membrane-derived thylakoid membrane"/>
    <property type="evidence" value="ECO:0007669"/>
    <property type="project" value="UniProtKB-SubCell"/>
</dbReference>
<comment type="similarity">
    <text evidence="13">Belongs to the complex I NdhL subunit family.</text>
</comment>
<dbReference type="AlphaFoldDB" id="A0AAE4JWP3"/>
<evidence type="ECO:0000256" key="11">
    <source>
        <dbReference type="ARBA" id="ARBA00047726"/>
    </source>
</evidence>
<evidence type="ECO:0000256" key="2">
    <source>
        <dbReference type="ARBA" id="ARBA00022692"/>
    </source>
</evidence>
<evidence type="ECO:0000313" key="14">
    <source>
        <dbReference type="EMBL" id="MDS3861236.1"/>
    </source>
</evidence>
<gene>
    <name evidence="13" type="primary">ndhL</name>
    <name evidence="14" type="ORF">RIF25_10500</name>
</gene>
<comment type="catalytic activity">
    <reaction evidence="12 13">
        <text>a plastoquinone + NADH + (n+1) H(+)(in) = a plastoquinol + NAD(+) + n H(+)(out)</text>
        <dbReference type="Rhea" id="RHEA:42608"/>
        <dbReference type="Rhea" id="RHEA-COMP:9561"/>
        <dbReference type="Rhea" id="RHEA-COMP:9562"/>
        <dbReference type="ChEBI" id="CHEBI:15378"/>
        <dbReference type="ChEBI" id="CHEBI:17757"/>
        <dbReference type="ChEBI" id="CHEBI:57540"/>
        <dbReference type="ChEBI" id="CHEBI:57945"/>
        <dbReference type="ChEBI" id="CHEBI:62192"/>
    </reaction>
</comment>
<dbReference type="EC" id="7.1.1.-" evidence="13"/>
<keyword evidence="5 13" id="KW-0618">Plastoquinone</keyword>
<comment type="caution">
    <text evidence="14">The sequence shown here is derived from an EMBL/GenBank/DDBJ whole genome shotgun (WGS) entry which is preliminary data.</text>
</comment>
<keyword evidence="7 13" id="KW-1133">Transmembrane helix</keyword>
<feature type="transmembrane region" description="Helical" evidence="13">
    <location>
        <begin position="6"/>
        <end position="31"/>
    </location>
</feature>
<accession>A0AAE4JWP3</accession>
<evidence type="ECO:0000256" key="9">
    <source>
        <dbReference type="ARBA" id="ARBA00023078"/>
    </source>
</evidence>
<protein>
    <recommendedName>
        <fullName evidence="13">NAD(P)H-quinone oxidoreductase subunit L</fullName>
        <ecNumber evidence="13">7.1.1.-</ecNumber>
    </recommendedName>
    <alternativeName>
        <fullName evidence="13">NAD(P)H dehydrogenase I subunit L</fullName>
        <shortName evidence="13">NDH-1 subunit L</shortName>
        <shortName evidence="13">NDH-L</shortName>
    </alternativeName>
</protein>
<keyword evidence="13" id="KW-0813">Transport</keyword>
<keyword evidence="6 13" id="KW-1278">Translocase</keyword>
<keyword evidence="8 13" id="KW-0520">NAD</keyword>
<evidence type="ECO:0000256" key="6">
    <source>
        <dbReference type="ARBA" id="ARBA00022967"/>
    </source>
</evidence>
<dbReference type="Proteomes" id="UP001268256">
    <property type="component" value="Unassembled WGS sequence"/>
</dbReference>
<dbReference type="PANTHER" id="PTHR36727">
    <property type="entry name" value="NAD(P)H-QUINONE OXIDOREDUCTASE SUBUNIT L, CHLOROPLASTIC"/>
    <property type="match status" value="1"/>
</dbReference>
<keyword evidence="4 13" id="KW-0521">NADP</keyword>
<evidence type="ECO:0000256" key="12">
    <source>
        <dbReference type="ARBA" id="ARBA00048026"/>
    </source>
</evidence>
<evidence type="ECO:0000256" key="8">
    <source>
        <dbReference type="ARBA" id="ARBA00023027"/>
    </source>
</evidence>
<evidence type="ECO:0000256" key="7">
    <source>
        <dbReference type="ARBA" id="ARBA00022989"/>
    </source>
</evidence>
<dbReference type="EMBL" id="JAVMIP010000010">
    <property type="protein sequence ID" value="MDS3861236.1"/>
    <property type="molecule type" value="Genomic_DNA"/>
</dbReference>
<name>A0AAE4JWP3_9CYAN</name>
<reference evidence="15" key="1">
    <citation type="submission" date="2023-07" db="EMBL/GenBank/DDBJ databases">
        <authorList>
            <person name="Luz R."/>
            <person name="Cordeiro R."/>
            <person name="Fonseca A."/>
            <person name="Goncalves V."/>
        </authorList>
    </citation>
    <scope>NUCLEOTIDE SEQUENCE [LARGE SCALE GENOMIC DNA]</scope>
    <source>
        <strain evidence="15">BACA0444</strain>
    </source>
</reference>
<evidence type="ECO:0000256" key="5">
    <source>
        <dbReference type="ARBA" id="ARBA00022957"/>
    </source>
</evidence>
<evidence type="ECO:0000256" key="4">
    <source>
        <dbReference type="ARBA" id="ARBA00022857"/>
    </source>
</evidence>
<sequence length="75" mass="8624">MSTIDLAVVATYGGLAGAYLLVLPFLTYLYLQKRWYVASSFERGFMYFLVMFFFPGMIVLAPFLNIRPQPRTLES</sequence>
<dbReference type="GO" id="GO:0048038">
    <property type="term" value="F:quinone binding"/>
    <property type="evidence" value="ECO:0007669"/>
    <property type="project" value="UniProtKB-KW"/>
</dbReference>
<evidence type="ECO:0000256" key="13">
    <source>
        <dbReference type="HAMAP-Rule" id="MF_01355"/>
    </source>
</evidence>
<proteinExistence type="inferred from homology"/>
<keyword evidence="15" id="KW-1185">Reference proteome</keyword>
<keyword evidence="2 13" id="KW-0812">Transmembrane</keyword>
<dbReference type="HAMAP" id="MF_01355">
    <property type="entry name" value="NDH1_NDH1L"/>
    <property type="match status" value="1"/>
</dbReference>
<dbReference type="Pfam" id="PF10716">
    <property type="entry name" value="NdhL"/>
    <property type="match status" value="1"/>
</dbReference>
<dbReference type="InterPro" id="IPR019654">
    <property type="entry name" value="NADH-quinone_OxRdatse_su_L"/>
</dbReference>
<feature type="transmembrane region" description="Helical" evidence="13">
    <location>
        <begin position="43"/>
        <end position="64"/>
    </location>
</feature>
<keyword evidence="9 13" id="KW-0793">Thylakoid</keyword>
<evidence type="ECO:0000256" key="3">
    <source>
        <dbReference type="ARBA" id="ARBA00022719"/>
    </source>
</evidence>
<dbReference type="GO" id="GO:0016655">
    <property type="term" value="F:oxidoreductase activity, acting on NAD(P)H, quinone or similar compound as acceptor"/>
    <property type="evidence" value="ECO:0007669"/>
    <property type="project" value="UniProtKB-UniRule"/>
</dbReference>
<dbReference type="RefSeq" id="WP_015125140.1">
    <property type="nucleotide sequence ID" value="NZ_JAVMIP010000010.1"/>
</dbReference>
<comment type="function">
    <text evidence="13">NDH-1 shuttles electrons from an unknown electron donor, via FMN and iron-sulfur (Fe-S) centers, to quinones in the respiratory and/or the photosynthetic chain. The immediate electron acceptor for the enzyme in this species is believed to be plastoquinone. Couples the redox reaction to proton translocation, and thus conserves the redox energy in a proton gradient. Cyanobacterial NDH-1 also plays a role in inorganic carbon-concentration.</text>
</comment>
<evidence type="ECO:0000256" key="10">
    <source>
        <dbReference type="ARBA" id="ARBA00023136"/>
    </source>
</evidence>